<comment type="caution">
    <text evidence="10">The sequence shown here is derived from an EMBL/GenBank/DDBJ whole genome shotgun (WGS) entry which is preliminary data.</text>
</comment>
<dbReference type="GO" id="GO:0051301">
    <property type="term" value="P:cell division"/>
    <property type="evidence" value="ECO:0007669"/>
    <property type="project" value="UniProtKB-KW"/>
</dbReference>
<organism evidence="10 11">
    <name type="scientific">Macrolepiota fuliginosa MF-IS2</name>
    <dbReference type="NCBI Taxonomy" id="1400762"/>
    <lineage>
        <taxon>Eukaryota</taxon>
        <taxon>Fungi</taxon>
        <taxon>Dikarya</taxon>
        <taxon>Basidiomycota</taxon>
        <taxon>Agaricomycotina</taxon>
        <taxon>Agaricomycetes</taxon>
        <taxon>Agaricomycetidae</taxon>
        <taxon>Agaricales</taxon>
        <taxon>Agaricineae</taxon>
        <taxon>Agaricaceae</taxon>
        <taxon>Macrolepiota</taxon>
    </lineage>
</organism>
<evidence type="ECO:0000256" key="5">
    <source>
        <dbReference type="ARBA" id="ARBA00022776"/>
    </source>
</evidence>
<dbReference type="EMBL" id="MU151233">
    <property type="protein sequence ID" value="KAF9446692.1"/>
    <property type="molecule type" value="Genomic_DNA"/>
</dbReference>
<dbReference type="PANTHER" id="PTHR14418">
    <property type="entry name" value="CONDENSIN COMPLEX SUBUNIT 3-RELATED"/>
    <property type="match status" value="1"/>
</dbReference>
<dbReference type="GO" id="GO:0007076">
    <property type="term" value="P:mitotic chromosome condensation"/>
    <property type="evidence" value="ECO:0007669"/>
    <property type="project" value="InterPro"/>
</dbReference>
<keyword evidence="4" id="KW-0132">Cell division</keyword>
<keyword evidence="11" id="KW-1185">Reference proteome</keyword>
<gene>
    <name evidence="10" type="ORF">P691DRAFT_673034</name>
</gene>
<keyword evidence="3" id="KW-0158">Chromosome</keyword>
<evidence type="ECO:0000256" key="1">
    <source>
        <dbReference type="ARBA" id="ARBA00004286"/>
    </source>
</evidence>
<evidence type="ECO:0000256" key="4">
    <source>
        <dbReference type="ARBA" id="ARBA00022618"/>
    </source>
</evidence>
<dbReference type="SUPFAM" id="SSF48371">
    <property type="entry name" value="ARM repeat"/>
    <property type="match status" value="1"/>
</dbReference>
<dbReference type="InterPro" id="IPR027165">
    <property type="entry name" value="CND3"/>
</dbReference>
<dbReference type="InterPro" id="IPR025977">
    <property type="entry name" value="Cnd3_C"/>
</dbReference>
<evidence type="ECO:0000256" key="8">
    <source>
        <dbReference type="SAM" id="MobiDB-lite"/>
    </source>
</evidence>
<dbReference type="OrthoDB" id="27187at2759"/>
<name>A0A9P6C0K5_9AGAR</name>
<dbReference type="AlphaFoldDB" id="A0A9P6C0K5"/>
<dbReference type="GO" id="GO:0000793">
    <property type="term" value="C:condensed chromosome"/>
    <property type="evidence" value="ECO:0007669"/>
    <property type="project" value="TreeGrafter"/>
</dbReference>
<sequence>MAPKSSFSLDNLQDVVANIFNQVQSSLANHKKNCVNLYKLHVQAAGYIESNSKATVKLVGEEAFAHVFLDMMTRVFTVKKGVASADRIVRFIGSYVKYINEKVRMEKAEASASTGKFTEHQPLDDDEEEDTFVSRFVSRLLKWVLRGFLAKDKNVRYRSIFTVSEMILWLGQLDVDVYEVLRENLIERLCDKESSIRAQSVVALARLSGAEDPNDVEEGEKNILELLAEVLIYDGEPEVRRAALVNMPLNRATVDVLLSCSRDVDLLTRKLLYSGVLYSKLDSPRSLTLVQREKVIKDGLGDREGSVRASASKLIMKWFDFVLAELPKRRERDETWQGDDGGLMKAFICFLELFDVIGGEQIALDALNAIFVLKPEYLEVFTFSEEYWTELTPESALLAHAFVMHSQGTARVDEVGLPMVTAFAFYIQTLYNKLLEALQAAETAEMLHNEEDAAETLEQLHKVASVLSSILSIAAGLDYGDEIGRRKAFAVVKDMLTHPTLPLDLVDPCMDVMKAMLPSEREFIRVIVEIIIDLRDGEEEPMDMDIQNNSFSDTSQSMLQRERSFKQSQDGQQMSKEERDTADLNDLRCLMICNSVLERVNGPFEDNSTLQGIFDDLIIPSVQRRELILRERALTGLGLCSLITKRMALGSFQLFSNECMRAPDPIRVIVLRVIFDLILMYEKEFFGKSVEMDSKLVAFLLSIMETELGKDEPSAEILAILCMGFSKTLLLGIVDDPKMLLCLLIAYVSPDTAGNQEARQCLSYFFIRYSMAHPRNKVKLQSIFITAFDTVARMNESLDESQKMITPEKFGEMLLAWTDPQFGLEAVDIASVKDNHANVTINILLVLYDSERSESDFKVLCHLLNQPMYWPEDLDSRTIHMISLLLSNHDTQCPFGVATTTKAFERFKTKFTKTYAKRLTKIDPHKFVHDDEILRLYEAINVNAPDSDGESGSWSPSRKEITE</sequence>
<evidence type="ECO:0000313" key="10">
    <source>
        <dbReference type="EMBL" id="KAF9446692.1"/>
    </source>
</evidence>
<dbReference type="InterPro" id="IPR016024">
    <property type="entry name" value="ARM-type_fold"/>
</dbReference>
<evidence type="ECO:0000256" key="3">
    <source>
        <dbReference type="ARBA" id="ARBA00022454"/>
    </source>
</evidence>
<dbReference type="PANTHER" id="PTHR14418:SF5">
    <property type="entry name" value="CONDENSIN COMPLEX SUBUNIT 3"/>
    <property type="match status" value="1"/>
</dbReference>
<proteinExistence type="inferred from homology"/>
<comment type="subcellular location">
    <subcellularLocation>
        <location evidence="1">Chromosome</location>
    </subcellularLocation>
</comment>
<evidence type="ECO:0000256" key="6">
    <source>
        <dbReference type="ARBA" id="ARBA00023067"/>
    </source>
</evidence>
<dbReference type="GO" id="GO:0000796">
    <property type="term" value="C:condensin complex"/>
    <property type="evidence" value="ECO:0007669"/>
    <property type="project" value="InterPro"/>
</dbReference>
<comment type="similarity">
    <text evidence="2">Belongs to the CND3 (condensin subunit 3) family.</text>
</comment>
<feature type="domain" description="Nuclear condensin complex subunit 3 C-terminal" evidence="9">
    <location>
        <begin position="588"/>
        <end position="865"/>
    </location>
</feature>
<evidence type="ECO:0000256" key="7">
    <source>
        <dbReference type="ARBA" id="ARBA00023306"/>
    </source>
</evidence>
<dbReference type="InterPro" id="IPR011989">
    <property type="entry name" value="ARM-like"/>
</dbReference>
<keyword evidence="7" id="KW-0131">Cell cycle</keyword>
<reference evidence="10" key="1">
    <citation type="submission" date="2020-11" db="EMBL/GenBank/DDBJ databases">
        <authorList>
            <consortium name="DOE Joint Genome Institute"/>
            <person name="Ahrendt S."/>
            <person name="Riley R."/>
            <person name="Andreopoulos W."/>
            <person name="Labutti K."/>
            <person name="Pangilinan J."/>
            <person name="Ruiz-Duenas F.J."/>
            <person name="Barrasa J.M."/>
            <person name="Sanchez-Garcia M."/>
            <person name="Camarero S."/>
            <person name="Miyauchi S."/>
            <person name="Serrano A."/>
            <person name="Linde D."/>
            <person name="Babiker R."/>
            <person name="Drula E."/>
            <person name="Ayuso-Fernandez I."/>
            <person name="Pacheco R."/>
            <person name="Padilla G."/>
            <person name="Ferreira P."/>
            <person name="Barriuso J."/>
            <person name="Kellner H."/>
            <person name="Castanera R."/>
            <person name="Alfaro M."/>
            <person name="Ramirez L."/>
            <person name="Pisabarro A.G."/>
            <person name="Kuo A."/>
            <person name="Tritt A."/>
            <person name="Lipzen A."/>
            <person name="He G."/>
            <person name="Yan M."/>
            <person name="Ng V."/>
            <person name="Cullen D."/>
            <person name="Martin F."/>
            <person name="Rosso M.-N."/>
            <person name="Henrissat B."/>
            <person name="Hibbett D."/>
            <person name="Martinez A.T."/>
            <person name="Grigoriev I.V."/>
        </authorList>
    </citation>
    <scope>NUCLEOTIDE SEQUENCE</scope>
    <source>
        <strain evidence="10">MF-IS2</strain>
    </source>
</reference>
<evidence type="ECO:0000256" key="2">
    <source>
        <dbReference type="ARBA" id="ARBA00006533"/>
    </source>
</evidence>
<dbReference type="Pfam" id="PF12719">
    <property type="entry name" value="Cnd3"/>
    <property type="match status" value="1"/>
</dbReference>
<feature type="region of interest" description="Disordered" evidence="8">
    <location>
        <begin position="557"/>
        <end position="580"/>
    </location>
</feature>
<protein>
    <recommendedName>
        <fullName evidence="9">Nuclear condensin complex subunit 3 C-terminal domain-containing protein</fullName>
    </recommendedName>
</protein>
<evidence type="ECO:0000259" key="9">
    <source>
        <dbReference type="Pfam" id="PF12719"/>
    </source>
</evidence>
<evidence type="ECO:0000313" key="11">
    <source>
        <dbReference type="Proteomes" id="UP000807342"/>
    </source>
</evidence>
<dbReference type="Gene3D" id="1.25.10.10">
    <property type="entry name" value="Leucine-rich Repeat Variant"/>
    <property type="match status" value="1"/>
</dbReference>
<dbReference type="Proteomes" id="UP000807342">
    <property type="component" value="Unassembled WGS sequence"/>
</dbReference>
<keyword evidence="6" id="KW-0226">DNA condensation</keyword>
<keyword evidence="5" id="KW-0498">Mitosis</keyword>
<accession>A0A9P6C0K5</accession>